<evidence type="ECO:0000313" key="3">
    <source>
        <dbReference type="Proteomes" id="UP000431269"/>
    </source>
</evidence>
<dbReference type="AlphaFoldDB" id="A0A6I6MR99"/>
<evidence type="ECO:0000313" key="2">
    <source>
        <dbReference type="EMBL" id="QGZ95946.1"/>
    </source>
</evidence>
<dbReference type="EMBL" id="CP047045">
    <property type="protein sequence ID" value="QGZ95946.1"/>
    <property type="molecule type" value="Genomic_DNA"/>
</dbReference>
<feature type="transmembrane region" description="Helical" evidence="1">
    <location>
        <begin position="225"/>
        <end position="244"/>
    </location>
</feature>
<reference evidence="3" key="1">
    <citation type="submission" date="2019-12" db="EMBL/GenBank/DDBJ databases">
        <title>Complete genome of Terracaulis silvestris 0127_4.</title>
        <authorList>
            <person name="Vieira S."/>
            <person name="Riedel T."/>
            <person name="Sproer C."/>
            <person name="Pascual J."/>
            <person name="Boedeker C."/>
            <person name="Overmann J."/>
        </authorList>
    </citation>
    <scope>NUCLEOTIDE SEQUENCE [LARGE SCALE GENOMIC DNA]</scope>
    <source>
        <strain evidence="3">0127_4</strain>
    </source>
</reference>
<dbReference type="Proteomes" id="UP000431269">
    <property type="component" value="Chromosome"/>
</dbReference>
<feature type="transmembrane region" description="Helical" evidence="1">
    <location>
        <begin position="7"/>
        <end position="30"/>
    </location>
</feature>
<feature type="transmembrane region" description="Helical" evidence="1">
    <location>
        <begin position="42"/>
        <end position="58"/>
    </location>
</feature>
<feature type="transmembrane region" description="Helical" evidence="1">
    <location>
        <begin position="166"/>
        <end position="187"/>
    </location>
</feature>
<keyword evidence="3" id="KW-1185">Reference proteome</keyword>
<gene>
    <name evidence="2" type="ORF">DSM104635_02801</name>
</gene>
<dbReference type="RefSeq" id="WP_158766767.1">
    <property type="nucleotide sequence ID" value="NZ_CP047045.1"/>
</dbReference>
<name>A0A6I6MR99_9CAUL</name>
<feature type="transmembrane region" description="Helical" evidence="1">
    <location>
        <begin position="128"/>
        <end position="146"/>
    </location>
</feature>
<sequence>MIQLGRQVYGLAAIATGAVGLAWGDFAAVWQPFPDDAPARPSFAYAIAGVFLVSGILLQWRRTASIGAAACAALGLMFAFFWLSMRLVTAPQTYVFYNGVSEQLAIGLGGVAAFASLSAAAWAPRLALVARIVFGVCCVVFGGAHFVYVNETAAMVPSYLPLGGTIWAQVTGVCHAAAGLALISGFFALPAARLLTLMFIGFGALVWAPQILVASAEGLGGIEHIAWAGNAINLSLIGAAWMIGDMIAGARTS</sequence>
<feature type="transmembrane region" description="Helical" evidence="1">
    <location>
        <begin position="104"/>
        <end position="123"/>
    </location>
</feature>
<proteinExistence type="predicted"/>
<accession>A0A6I6MR99</accession>
<evidence type="ECO:0000256" key="1">
    <source>
        <dbReference type="SAM" id="Phobius"/>
    </source>
</evidence>
<organism evidence="2 3">
    <name type="scientific">Terricaulis silvestris</name>
    <dbReference type="NCBI Taxonomy" id="2686094"/>
    <lineage>
        <taxon>Bacteria</taxon>
        <taxon>Pseudomonadati</taxon>
        <taxon>Pseudomonadota</taxon>
        <taxon>Alphaproteobacteria</taxon>
        <taxon>Caulobacterales</taxon>
        <taxon>Caulobacteraceae</taxon>
        <taxon>Terricaulis</taxon>
    </lineage>
</organism>
<evidence type="ECO:0008006" key="4">
    <source>
        <dbReference type="Google" id="ProtNLM"/>
    </source>
</evidence>
<keyword evidence="1" id="KW-1133">Transmembrane helix</keyword>
<keyword evidence="1" id="KW-0472">Membrane</keyword>
<feature type="transmembrane region" description="Helical" evidence="1">
    <location>
        <begin position="65"/>
        <end position="84"/>
    </location>
</feature>
<feature type="transmembrane region" description="Helical" evidence="1">
    <location>
        <begin position="194"/>
        <end position="213"/>
    </location>
</feature>
<dbReference type="KEGG" id="tsv:DSM104635_02801"/>
<keyword evidence="1" id="KW-0812">Transmembrane</keyword>
<protein>
    <recommendedName>
        <fullName evidence="4">DoxX</fullName>
    </recommendedName>
</protein>